<dbReference type="EMBL" id="LAZR01044880">
    <property type="protein sequence ID" value="KKL03558.1"/>
    <property type="molecule type" value="Genomic_DNA"/>
</dbReference>
<accession>A0A0F9CUG0</accession>
<evidence type="ECO:0000313" key="1">
    <source>
        <dbReference type="EMBL" id="KKL03558.1"/>
    </source>
</evidence>
<organism evidence="1">
    <name type="scientific">marine sediment metagenome</name>
    <dbReference type="NCBI Taxonomy" id="412755"/>
    <lineage>
        <taxon>unclassified sequences</taxon>
        <taxon>metagenomes</taxon>
        <taxon>ecological metagenomes</taxon>
    </lineage>
</organism>
<name>A0A0F9CUG0_9ZZZZ</name>
<comment type="caution">
    <text evidence="1">The sequence shown here is derived from an EMBL/GenBank/DDBJ whole genome shotgun (WGS) entry which is preliminary data.</text>
</comment>
<proteinExistence type="predicted"/>
<sequence length="140" mass="14909">MKGKTALLLIAGLFSVMFLVSAEWERPSNIAYGEMFIENNTVTTVIETKGAWANITTGATVGTFKRVAYFNGTLTAEIQGLYDVSYSISFSDGNNIEFESAIGVNSLNQTNCHTSRTIGAGGDVGTVAATCFVRLASSDE</sequence>
<protein>
    <submittedName>
        <fullName evidence="1">Uncharacterized protein</fullName>
    </submittedName>
</protein>
<feature type="non-terminal residue" evidence="1">
    <location>
        <position position="140"/>
    </location>
</feature>
<reference evidence="1" key="1">
    <citation type="journal article" date="2015" name="Nature">
        <title>Complex archaea that bridge the gap between prokaryotes and eukaryotes.</title>
        <authorList>
            <person name="Spang A."/>
            <person name="Saw J.H."/>
            <person name="Jorgensen S.L."/>
            <person name="Zaremba-Niedzwiedzka K."/>
            <person name="Martijn J."/>
            <person name="Lind A.E."/>
            <person name="van Eijk R."/>
            <person name="Schleper C."/>
            <person name="Guy L."/>
            <person name="Ettema T.J."/>
        </authorList>
    </citation>
    <scope>NUCLEOTIDE SEQUENCE</scope>
</reference>
<dbReference type="AlphaFoldDB" id="A0A0F9CUG0"/>
<gene>
    <name evidence="1" type="ORF">LCGC14_2624980</name>
</gene>